<reference evidence="1" key="1">
    <citation type="submission" date="2020-07" db="EMBL/GenBank/DDBJ databases">
        <authorList>
            <person name="Nazaruddin N."/>
        </authorList>
    </citation>
    <scope>NUCLEOTIDE SEQUENCE</scope>
</reference>
<dbReference type="Proteomes" id="UP000752696">
    <property type="component" value="Unassembled WGS sequence"/>
</dbReference>
<comment type="caution">
    <text evidence="1">The sequence shown here is derived from an EMBL/GenBank/DDBJ whole genome shotgun (WGS) entry which is preliminary data.</text>
</comment>
<accession>A0A6V7GZH0</accession>
<evidence type="ECO:0000313" key="1">
    <source>
        <dbReference type="EMBL" id="CAD1469202.1"/>
    </source>
</evidence>
<dbReference type="AlphaFoldDB" id="A0A6V7GZH0"/>
<organism evidence="1 2">
    <name type="scientific">Heterotrigona itama</name>
    <dbReference type="NCBI Taxonomy" id="395501"/>
    <lineage>
        <taxon>Eukaryota</taxon>
        <taxon>Metazoa</taxon>
        <taxon>Ecdysozoa</taxon>
        <taxon>Arthropoda</taxon>
        <taxon>Hexapoda</taxon>
        <taxon>Insecta</taxon>
        <taxon>Pterygota</taxon>
        <taxon>Neoptera</taxon>
        <taxon>Endopterygota</taxon>
        <taxon>Hymenoptera</taxon>
        <taxon>Apocrita</taxon>
        <taxon>Aculeata</taxon>
        <taxon>Apoidea</taxon>
        <taxon>Anthophila</taxon>
        <taxon>Apidae</taxon>
        <taxon>Heterotrigona</taxon>
    </lineage>
</organism>
<name>A0A6V7GZH0_9HYME</name>
<dbReference type="EMBL" id="CAJDYZ010001956">
    <property type="protein sequence ID" value="CAD1469202.1"/>
    <property type="molecule type" value="Genomic_DNA"/>
</dbReference>
<proteinExistence type="predicted"/>
<evidence type="ECO:0000313" key="2">
    <source>
        <dbReference type="Proteomes" id="UP000752696"/>
    </source>
</evidence>
<sequence length="84" mass="9719">MYVIAGGRVWSSDFRHQLAIADVLRVTVAKCFFHVDFLKPLGSRFCFLDHTFPHSVPRTLFINKNRKEALSAHTTALHLFKYKV</sequence>
<keyword evidence="2" id="KW-1185">Reference proteome</keyword>
<protein>
    <submittedName>
        <fullName evidence="1">Uncharacterized protein</fullName>
    </submittedName>
</protein>
<gene>
    <name evidence="1" type="ORF">MHI_LOCUS113799</name>
</gene>